<dbReference type="InterPro" id="IPR036095">
    <property type="entry name" value="PTS_EIIB-like_sf"/>
</dbReference>
<evidence type="ECO:0000256" key="5">
    <source>
        <dbReference type="SAM" id="Coils"/>
    </source>
</evidence>
<evidence type="ECO:0000313" key="9">
    <source>
        <dbReference type="EMBL" id="MCL7749661.1"/>
    </source>
</evidence>
<dbReference type="InterPro" id="IPR050661">
    <property type="entry name" value="BglG_antiterminators"/>
</dbReference>
<dbReference type="InterPro" id="IPR036390">
    <property type="entry name" value="WH_DNA-bd_sf"/>
</dbReference>
<evidence type="ECO:0000259" key="6">
    <source>
        <dbReference type="PROSITE" id="PS51094"/>
    </source>
</evidence>
<dbReference type="InterPro" id="IPR036634">
    <property type="entry name" value="PRD_sf"/>
</dbReference>
<reference evidence="9" key="1">
    <citation type="submission" date="2022-02" db="EMBL/GenBank/DDBJ databases">
        <title>Halalkalibacter sp. nov. isolated from Lonar Lake, India.</title>
        <authorList>
            <person name="Joshi A."/>
            <person name="Thite S."/>
            <person name="Lodha T."/>
        </authorList>
    </citation>
    <scope>NUCLEOTIDE SEQUENCE</scope>
    <source>
        <strain evidence="9">MEB205</strain>
    </source>
</reference>
<dbReference type="SUPFAM" id="SSF63520">
    <property type="entry name" value="PTS-regulatory domain, PRD"/>
    <property type="match status" value="2"/>
</dbReference>
<organism evidence="9 10">
    <name type="scientific">Halalkalibacter alkaliphilus</name>
    <dbReference type="NCBI Taxonomy" id="2917993"/>
    <lineage>
        <taxon>Bacteria</taxon>
        <taxon>Bacillati</taxon>
        <taxon>Bacillota</taxon>
        <taxon>Bacilli</taxon>
        <taxon>Bacillales</taxon>
        <taxon>Bacillaceae</taxon>
        <taxon>Halalkalibacter</taxon>
    </lineage>
</organism>
<dbReference type="PROSITE" id="PS51372">
    <property type="entry name" value="PRD_2"/>
    <property type="match status" value="2"/>
</dbReference>
<dbReference type="Proteomes" id="UP001139150">
    <property type="component" value="Unassembled WGS sequence"/>
</dbReference>
<dbReference type="Pfam" id="PF00359">
    <property type="entry name" value="PTS_EIIA_2"/>
    <property type="match status" value="1"/>
</dbReference>
<gene>
    <name evidence="9" type="ORF">MF646_21310</name>
</gene>
<keyword evidence="2" id="KW-0677">Repeat</keyword>
<dbReference type="PANTHER" id="PTHR30185">
    <property type="entry name" value="CRYPTIC BETA-GLUCOSIDE BGL OPERON ANTITERMINATOR"/>
    <property type="match status" value="1"/>
</dbReference>
<keyword evidence="10" id="KW-1185">Reference proteome</keyword>
<evidence type="ECO:0000256" key="3">
    <source>
        <dbReference type="ARBA" id="ARBA00023015"/>
    </source>
</evidence>
<keyword evidence="1" id="KW-0808">Transferase</keyword>
<dbReference type="InterPro" id="IPR011608">
    <property type="entry name" value="PRD"/>
</dbReference>
<feature type="domain" description="PTS EIIA type-2" evidence="6">
    <location>
        <begin position="546"/>
        <end position="693"/>
    </location>
</feature>
<feature type="coiled-coil region" evidence="5">
    <location>
        <begin position="116"/>
        <end position="143"/>
    </location>
</feature>
<dbReference type="InterPro" id="IPR013011">
    <property type="entry name" value="PTS_EIIB_2"/>
</dbReference>
<dbReference type="InterPro" id="IPR016152">
    <property type="entry name" value="PTrfase/Anion_transptr"/>
</dbReference>
<dbReference type="InterPro" id="IPR003501">
    <property type="entry name" value="PTS_EIIB_2/3"/>
</dbReference>
<evidence type="ECO:0000313" key="10">
    <source>
        <dbReference type="Proteomes" id="UP001139150"/>
    </source>
</evidence>
<dbReference type="RefSeq" id="WP_250098516.1">
    <property type="nucleotide sequence ID" value="NZ_JAKRYL010000034.1"/>
</dbReference>
<dbReference type="SUPFAM" id="SSF46785">
    <property type="entry name" value="Winged helix' DNA-binding domain"/>
    <property type="match status" value="1"/>
</dbReference>
<dbReference type="GO" id="GO:0006355">
    <property type="term" value="P:regulation of DNA-templated transcription"/>
    <property type="evidence" value="ECO:0007669"/>
    <property type="project" value="InterPro"/>
</dbReference>
<keyword evidence="4" id="KW-0804">Transcription</keyword>
<dbReference type="PROSITE" id="PS51094">
    <property type="entry name" value="PTS_EIIA_TYPE_2"/>
    <property type="match status" value="1"/>
</dbReference>
<dbReference type="PANTHER" id="PTHR30185:SF18">
    <property type="entry name" value="TRANSCRIPTIONAL REGULATOR MTLR"/>
    <property type="match status" value="1"/>
</dbReference>
<dbReference type="AlphaFoldDB" id="A0A9X2I791"/>
<protein>
    <submittedName>
        <fullName evidence="9">PRD domain-containing protein</fullName>
    </submittedName>
</protein>
<comment type="caution">
    <text evidence="9">The sequence shown here is derived from an EMBL/GenBank/DDBJ whole genome shotgun (WGS) entry which is preliminary data.</text>
</comment>
<sequence>MNLIYITARERQILEYLLASDQEITVKGLAEKIGVSVRTVHRDLKGVEDILKEYDLRLIKKSGVGIQIIGEKEQIENVKLFLFNITHNEYTPEERQTIILCTLLESIEPVKLLALASDLNVTIATVSNDLNKVEEQLQKYTNLSLIRKRGYGVEIAGDETAKRKAMSKIISENVDEFDLLSLIRENIQKKSTQQTELISERLLGLVEKRNLHIVEKVIEEINNELPYSIADSAYMGLVVHLALAMERILQGENISIDQSYLERLQITPEFKIAEKIIAKLEGVFQTEIPKAEVGYITMHLRGAKLRHDKEYIIEDTSLQTALKAKSLIHYVEKKTGVPLANNHALLQGLVAHLSPAIFRIKQNMGITNPLLEKIKSDYAELFEIVKGGVEVVLSELEVPEEEIGYLVLHFGSVILGKNEHDSLRALIVCSSGIGTSKMLATRLQKEIPEIKECQNVSMFELNQMNDTKYDVILSTIRLPQLKRDYIVVNPILTTDEVEKVKSYIHEKKRVGKPFSSQELDYPSFTKKENTLERMQVLKEYSDTIITLLQGLTVTIYKDGIAISELLEEACAKLLKDEVVSNVSVLLDDLVRREAIGGLGIPNTRLALYHTRSNTVVKPSFTVHAMSRPQLVSAMDQSEMEVETVLLMLSPKELSTNALEVLSHISALIIENELSILRFESKDESKISSYLATKLENFFIERVQKEKTNKRSI</sequence>
<dbReference type="SUPFAM" id="SSF55804">
    <property type="entry name" value="Phoshotransferase/anion transport protein"/>
    <property type="match status" value="1"/>
</dbReference>
<dbReference type="Pfam" id="PF00874">
    <property type="entry name" value="PRD"/>
    <property type="match status" value="2"/>
</dbReference>
<dbReference type="PROSITE" id="PS51099">
    <property type="entry name" value="PTS_EIIB_TYPE_2"/>
    <property type="match status" value="1"/>
</dbReference>
<dbReference type="InterPro" id="IPR036388">
    <property type="entry name" value="WH-like_DNA-bd_sf"/>
</dbReference>
<evidence type="ECO:0000256" key="1">
    <source>
        <dbReference type="ARBA" id="ARBA00022679"/>
    </source>
</evidence>
<feature type="domain" description="PRD" evidence="8">
    <location>
        <begin position="315"/>
        <end position="420"/>
    </location>
</feature>
<dbReference type="GO" id="GO:0008982">
    <property type="term" value="F:protein-N(PI)-phosphohistidine-sugar phosphotransferase activity"/>
    <property type="evidence" value="ECO:0007669"/>
    <property type="project" value="InterPro"/>
</dbReference>
<evidence type="ECO:0000259" key="8">
    <source>
        <dbReference type="PROSITE" id="PS51372"/>
    </source>
</evidence>
<feature type="domain" description="PRD" evidence="8">
    <location>
        <begin position="205"/>
        <end position="310"/>
    </location>
</feature>
<proteinExistence type="predicted"/>
<feature type="domain" description="PTS EIIB type-2" evidence="7">
    <location>
        <begin position="423"/>
        <end position="512"/>
    </location>
</feature>
<dbReference type="Pfam" id="PF02302">
    <property type="entry name" value="PTS_IIB"/>
    <property type="match status" value="1"/>
</dbReference>
<accession>A0A9X2I791</accession>
<dbReference type="Pfam" id="PF08279">
    <property type="entry name" value="HTH_11"/>
    <property type="match status" value="1"/>
</dbReference>
<name>A0A9X2I791_9BACI</name>
<evidence type="ECO:0000259" key="7">
    <source>
        <dbReference type="PROSITE" id="PS51099"/>
    </source>
</evidence>
<dbReference type="InterPro" id="IPR002178">
    <property type="entry name" value="PTS_EIIA_type-2_dom"/>
</dbReference>
<dbReference type="CDD" id="cd05568">
    <property type="entry name" value="PTS_IIB_bgl_like"/>
    <property type="match status" value="1"/>
</dbReference>
<dbReference type="EMBL" id="JAKRYL010000034">
    <property type="protein sequence ID" value="MCL7749661.1"/>
    <property type="molecule type" value="Genomic_DNA"/>
</dbReference>
<evidence type="ECO:0000256" key="2">
    <source>
        <dbReference type="ARBA" id="ARBA00022737"/>
    </source>
</evidence>
<dbReference type="Gene3D" id="3.40.930.10">
    <property type="entry name" value="Mannitol-specific EII, Chain A"/>
    <property type="match status" value="1"/>
</dbReference>
<dbReference type="Gene3D" id="1.10.1790.10">
    <property type="entry name" value="PRD domain"/>
    <property type="match status" value="2"/>
</dbReference>
<dbReference type="GO" id="GO:0009401">
    <property type="term" value="P:phosphoenolpyruvate-dependent sugar phosphotransferase system"/>
    <property type="evidence" value="ECO:0007669"/>
    <property type="project" value="InterPro"/>
</dbReference>
<dbReference type="Gene3D" id="3.40.50.2300">
    <property type="match status" value="1"/>
</dbReference>
<keyword evidence="5" id="KW-0175">Coiled coil</keyword>
<dbReference type="Gene3D" id="1.10.10.10">
    <property type="entry name" value="Winged helix-like DNA-binding domain superfamily/Winged helix DNA-binding domain"/>
    <property type="match status" value="2"/>
</dbReference>
<keyword evidence="3" id="KW-0805">Transcription regulation</keyword>
<dbReference type="InterPro" id="IPR013196">
    <property type="entry name" value="HTH_11"/>
</dbReference>
<dbReference type="SUPFAM" id="SSF52794">
    <property type="entry name" value="PTS system IIB component-like"/>
    <property type="match status" value="1"/>
</dbReference>
<evidence type="ECO:0000256" key="4">
    <source>
        <dbReference type="ARBA" id="ARBA00023163"/>
    </source>
</evidence>